<organism evidence="2 3">
    <name type="scientific">Acorus calamus</name>
    <name type="common">Sweet flag</name>
    <dbReference type="NCBI Taxonomy" id="4465"/>
    <lineage>
        <taxon>Eukaryota</taxon>
        <taxon>Viridiplantae</taxon>
        <taxon>Streptophyta</taxon>
        <taxon>Embryophyta</taxon>
        <taxon>Tracheophyta</taxon>
        <taxon>Spermatophyta</taxon>
        <taxon>Magnoliopsida</taxon>
        <taxon>Liliopsida</taxon>
        <taxon>Acoraceae</taxon>
        <taxon>Acorus</taxon>
    </lineage>
</organism>
<protein>
    <submittedName>
        <fullName evidence="2">Uncharacterized protein</fullName>
    </submittedName>
</protein>
<evidence type="ECO:0000313" key="3">
    <source>
        <dbReference type="Proteomes" id="UP001180020"/>
    </source>
</evidence>
<comment type="caution">
    <text evidence="2">The sequence shown here is derived from an EMBL/GenBank/DDBJ whole genome shotgun (WGS) entry which is preliminary data.</text>
</comment>
<reference evidence="2" key="2">
    <citation type="submission" date="2023-06" db="EMBL/GenBank/DDBJ databases">
        <authorList>
            <person name="Ma L."/>
            <person name="Liu K.-W."/>
            <person name="Li Z."/>
            <person name="Hsiao Y.-Y."/>
            <person name="Qi Y."/>
            <person name="Fu T."/>
            <person name="Tang G."/>
            <person name="Zhang D."/>
            <person name="Sun W.-H."/>
            <person name="Liu D.-K."/>
            <person name="Li Y."/>
            <person name="Chen G.-Z."/>
            <person name="Liu X.-D."/>
            <person name="Liao X.-Y."/>
            <person name="Jiang Y.-T."/>
            <person name="Yu X."/>
            <person name="Hao Y."/>
            <person name="Huang J."/>
            <person name="Zhao X.-W."/>
            <person name="Ke S."/>
            <person name="Chen Y.-Y."/>
            <person name="Wu W.-L."/>
            <person name="Hsu J.-L."/>
            <person name="Lin Y.-F."/>
            <person name="Huang M.-D."/>
            <person name="Li C.-Y."/>
            <person name="Huang L."/>
            <person name="Wang Z.-W."/>
            <person name="Zhao X."/>
            <person name="Zhong W.-Y."/>
            <person name="Peng D.-H."/>
            <person name="Ahmad S."/>
            <person name="Lan S."/>
            <person name="Zhang J.-S."/>
            <person name="Tsai W.-C."/>
            <person name="Van De Peer Y."/>
            <person name="Liu Z.-J."/>
        </authorList>
    </citation>
    <scope>NUCLEOTIDE SEQUENCE</scope>
    <source>
        <strain evidence="2">CP</strain>
        <tissue evidence="2">Leaves</tissue>
    </source>
</reference>
<proteinExistence type="predicted"/>
<dbReference type="AlphaFoldDB" id="A0AAV9DAP5"/>
<keyword evidence="3" id="KW-1185">Reference proteome</keyword>
<evidence type="ECO:0000256" key="1">
    <source>
        <dbReference type="SAM" id="MobiDB-lite"/>
    </source>
</evidence>
<reference evidence="2" key="1">
    <citation type="journal article" date="2023" name="Nat. Commun.">
        <title>Diploid and tetraploid genomes of Acorus and the evolution of monocots.</title>
        <authorList>
            <person name="Ma L."/>
            <person name="Liu K.W."/>
            <person name="Li Z."/>
            <person name="Hsiao Y.Y."/>
            <person name="Qi Y."/>
            <person name="Fu T."/>
            <person name="Tang G.D."/>
            <person name="Zhang D."/>
            <person name="Sun W.H."/>
            <person name="Liu D.K."/>
            <person name="Li Y."/>
            <person name="Chen G.Z."/>
            <person name="Liu X.D."/>
            <person name="Liao X.Y."/>
            <person name="Jiang Y.T."/>
            <person name="Yu X."/>
            <person name="Hao Y."/>
            <person name="Huang J."/>
            <person name="Zhao X.W."/>
            <person name="Ke S."/>
            <person name="Chen Y.Y."/>
            <person name="Wu W.L."/>
            <person name="Hsu J.L."/>
            <person name="Lin Y.F."/>
            <person name="Huang M.D."/>
            <person name="Li C.Y."/>
            <person name="Huang L."/>
            <person name="Wang Z.W."/>
            <person name="Zhao X."/>
            <person name="Zhong W.Y."/>
            <person name="Peng D.H."/>
            <person name="Ahmad S."/>
            <person name="Lan S."/>
            <person name="Zhang J.S."/>
            <person name="Tsai W.C."/>
            <person name="Van de Peer Y."/>
            <person name="Liu Z.J."/>
        </authorList>
    </citation>
    <scope>NUCLEOTIDE SEQUENCE</scope>
    <source>
        <strain evidence="2">CP</strain>
    </source>
</reference>
<accession>A0AAV9DAP5</accession>
<feature type="compositionally biased region" description="Basic and acidic residues" evidence="1">
    <location>
        <begin position="86"/>
        <end position="97"/>
    </location>
</feature>
<sequence length="113" mass="12684">MKKSTFPASILTGQPSSSLFRGCQGLPTYLLRDALPYRPSPTLHPNPTLFLILLLHKFLGDSFDAVYTIKFDRDCDLRERHRRSGRVGDTHLDRHDVGPNPSELGSSPARPLE</sequence>
<evidence type="ECO:0000313" key="2">
    <source>
        <dbReference type="EMBL" id="KAK1298007.1"/>
    </source>
</evidence>
<gene>
    <name evidence="2" type="ORF">QJS10_CPB14g00153</name>
</gene>
<dbReference type="Proteomes" id="UP001180020">
    <property type="component" value="Unassembled WGS sequence"/>
</dbReference>
<name>A0AAV9DAP5_ACOCL</name>
<feature type="region of interest" description="Disordered" evidence="1">
    <location>
        <begin position="80"/>
        <end position="113"/>
    </location>
</feature>
<dbReference type="EMBL" id="JAUJYO010000014">
    <property type="protein sequence ID" value="KAK1298007.1"/>
    <property type="molecule type" value="Genomic_DNA"/>
</dbReference>